<evidence type="ECO:0000256" key="2">
    <source>
        <dbReference type="ARBA" id="ARBA00022801"/>
    </source>
</evidence>
<reference evidence="5 6" key="1">
    <citation type="submission" date="2019-02" db="EMBL/GenBank/DDBJ databases">
        <title>Deep-cultivation of Planctomycetes and their phenomic and genomic characterization uncovers novel biology.</title>
        <authorList>
            <person name="Wiegand S."/>
            <person name="Jogler M."/>
            <person name="Boedeker C."/>
            <person name="Pinto D."/>
            <person name="Vollmers J."/>
            <person name="Rivas-Marin E."/>
            <person name="Kohn T."/>
            <person name="Peeters S.H."/>
            <person name="Heuer A."/>
            <person name="Rast P."/>
            <person name="Oberbeckmann S."/>
            <person name="Bunk B."/>
            <person name="Jeske O."/>
            <person name="Meyerdierks A."/>
            <person name="Storesund J.E."/>
            <person name="Kallscheuer N."/>
            <person name="Luecker S."/>
            <person name="Lage O.M."/>
            <person name="Pohl T."/>
            <person name="Merkel B.J."/>
            <person name="Hornburger P."/>
            <person name="Mueller R.-W."/>
            <person name="Bruemmer F."/>
            <person name="Labrenz M."/>
            <person name="Spormann A.M."/>
            <person name="Op Den Camp H."/>
            <person name="Overmann J."/>
            <person name="Amann R."/>
            <person name="Jetten M.S.M."/>
            <person name="Mascher T."/>
            <person name="Medema M.H."/>
            <person name="Devos D.P."/>
            <person name="Kaster A.-K."/>
            <person name="Ovreas L."/>
            <person name="Rohde M."/>
            <person name="Galperin M.Y."/>
            <person name="Jogler C."/>
        </authorList>
    </citation>
    <scope>NUCLEOTIDE SEQUENCE [LARGE SCALE GENOMIC DNA]</scope>
    <source>
        <strain evidence="5 6">Poly41</strain>
    </source>
</reference>
<sequence precursor="true">MIKKLRMYFLLAIATVVSAGITRAEHPNVLLIVSEDNGPELGCYGDRFARTPHLDQLAEDGILFRQAFVPQAGCSQSRASFLTGLHPHQHGQFGLATWGFRMYRADTPNLPRCLKEAGYRTGIIGKLHIHPESAFPFDMHEITSANFQRTQLSDYARYAKEFIEAGEGPFFLSVNYPDAHKPWIAQVDGLPKNPQTKDDVQVMDYMGIDSPEFREMVADHYNCMSRLDSLVGDLLHVLDQSGKADNTIVIYIGDHGADMLRGKRTCYEGGLRIPMLMRWPGHIAPQVRDELVSTLDLMPTLLDASGADEVPGLPGAKLQPLFQSGSANWRTHYFAEYHTHAAAPNYFPQRSVRSERYKLIESLLPDTIHPDYDITIEKLQASNRGQNDGGNLDLNAVIAASRPEVKAAYALMRQPPRYQLYDLQEDPYEFRNLAEDPGHAKVLADLQERLDRWRRETNDPLLDPKKLRRLTKEVRSVKKKSAGKKYTWKYPDYLLD</sequence>
<dbReference type="InterPro" id="IPR050738">
    <property type="entry name" value="Sulfatase"/>
</dbReference>
<organism evidence="5 6">
    <name type="scientific">Novipirellula artificiosorum</name>
    <dbReference type="NCBI Taxonomy" id="2528016"/>
    <lineage>
        <taxon>Bacteria</taxon>
        <taxon>Pseudomonadati</taxon>
        <taxon>Planctomycetota</taxon>
        <taxon>Planctomycetia</taxon>
        <taxon>Pirellulales</taxon>
        <taxon>Pirellulaceae</taxon>
        <taxon>Novipirellula</taxon>
    </lineage>
</organism>
<feature type="signal peptide" evidence="3">
    <location>
        <begin position="1"/>
        <end position="19"/>
    </location>
</feature>
<dbReference type="EMBL" id="SJPV01000004">
    <property type="protein sequence ID" value="TWU38555.1"/>
    <property type="molecule type" value="Genomic_DNA"/>
</dbReference>
<dbReference type="Gene3D" id="3.40.720.10">
    <property type="entry name" value="Alkaline Phosphatase, subunit A"/>
    <property type="match status" value="1"/>
</dbReference>
<keyword evidence="2 5" id="KW-0378">Hydrolase</keyword>
<name>A0A5C6DQR2_9BACT</name>
<dbReference type="RefSeq" id="WP_197231331.1">
    <property type="nucleotide sequence ID" value="NZ_SJPV01000004.1"/>
</dbReference>
<keyword evidence="6" id="KW-1185">Reference proteome</keyword>
<proteinExistence type="inferred from homology"/>
<dbReference type="CDD" id="cd16027">
    <property type="entry name" value="SGSH"/>
    <property type="match status" value="1"/>
</dbReference>
<accession>A0A5C6DQR2</accession>
<dbReference type="PANTHER" id="PTHR42693:SF53">
    <property type="entry name" value="ENDO-4-O-SULFATASE"/>
    <property type="match status" value="1"/>
</dbReference>
<dbReference type="AlphaFoldDB" id="A0A5C6DQR2"/>
<comment type="similarity">
    <text evidence="1">Belongs to the sulfatase family.</text>
</comment>
<gene>
    <name evidence="5" type="ORF">Poly41_30320</name>
</gene>
<dbReference type="EC" id="3.1.6.1" evidence="5"/>
<dbReference type="PANTHER" id="PTHR42693">
    <property type="entry name" value="ARYLSULFATASE FAMILY MEMBER"/>
    <property type="match status" value="1"/>
</dbReference>
<evidence type="ECO:0000256" key="3">
    <source>
        <dbReference type="SAM" id="SignalP"/>
    </source>
</evidence>
<dbReference type="InterPro" id="IPR017850">
    <property type="entry name" value="Alkaline_phosphatase_core_sf"/>
</dbReference>
<feature type="chain" id="PRO_5022769341" evidence="3">
    <location>
        <begin position="20"/>
        <end position="496"/>
    </location>
</feature>
<dbReference type="GO" id="GO:0004065">
    <property type="term" value="F:arylsulfatase activity"/>
    <property type="evidence" value="ECO:0007669"/>
    <property type="project" value="UniProtKB-EC"/>
</dbReference>
<feature type="domain" description="Sulfatase N-terminal" evidence="4">
    <location>
        <begin position="27"/>
        <end position="306"/>
    </location>
</feature>
<keyword evidence="3" id="KW-0732">Signal</keyword>
<dbReference type="Proteomes" id="UP000319143">
    <property type="component" value="Unassembled WGS sequence"/>
</dbReference>
<evidence type="ECO:0000313" key="5">
    <source>
        <dbReference type="EMBL" id="TWU38555.1"/>
    </source>
</evidence>
<evidence type="ECO:0000256" key="1">
    <source>
        <dbReference type="ARBA" id="ARBA00008779"/>
    </source>
</evidence>
<comment type="caution">
    <text evidence="5">The sequence shown here is derived from an EMBL/GenBank/DDBJ whole genome shotgun (WGS) entry which is preliminary data.</text>
</comment>
<evidence type="ECO:0000259" key="4">
    <source>
        <dbReference type="Pfam" id="PF00884"/>
    </source>
</evidence>
<dbReference type="SUPFAM" id="SSF53649">
    <property type="entry name" value="Alkaline phosphatase-like"/>
    <property type="match status" value="1"/>
</dbReference>
<dbReference type="InterPro" id="IPR000917">
    <property type="entry name" value="Sulfatase_N"/>
</dbReference>
<protein>
    <submittedName>
        <fullName evidence="5">Arylsulfatase</fullName>
        <ecNumber evidence="5">3.1.6.1</ecNumber>
    </submittedName>
</protein>
<evidence type="ECO:0000313" key="6">
    <source>
        <dbReference type="Proteomes" id="UP000319143"/>
    </source>
</evidence>
<dbReference type="Pfam" id="PF00884">
    <property type="entry name" value="Sulfatase"/>
    <property type="match status" value="1"/>
</dbReference>